<evidence type="ECO:0000313" key="5">
    <source>
        <dbReference type="WBParaSite" id="Pan_g16356.t2"/>
    </source>
</evidence>
<sequence length="496" mass="57333">MLVCVCSLFMPPAIISISDPFEAQQKFIEDFPALKILTHQYPYLSGYHPDLPNVCIKTLIDFGLIVSILFPFATVMAMFVFIRRMKSLKMTQSKKTYDMHFMLLKALLAQYTCCFFLIVIPLFIFCICAKLEVTWGSYFSTTAVMVITFHGMHVKEYLGLVETVKRHPSYKQVRESYLLTDTEKPKEEYEKEPETPSTSLRPISLTMPSNQTEMNYSTFHLIRMTPSVTWHGNEECFKNHDEDSKNADPFKTINEYTLYYDFKIKTRKQGPPWTSTIILNEESYCGDAATTKKEARKNTAMVIYETLKESNKWYEYKQEQAVRRAEMRSKTEKYRMIQAKKINYAKTALGEDSGEKKAPQKLSIKKEYPGATVDRKDAEILAQQKALQKIIDEIKVPNSFQLIKEYAEFYNTDFEVTDYEKVASFRTAIQSDVIYYTLVESDKYSGHVQEKKAPKAQKKLEKSKRRADKKKAGGSSGKTEFDDEVAVVESDKKDAL</sequence>
<feature type="region of interest" description="Disordered" evidence="1">
    <location>
        <begin position="447"/>
        <end position="483"/>
    </location>
</feature>
<evidence type="ECO:0000256" key="2">
    <source>
        <dbReference type="SAM" id="Phobius"/>
    </source>
</evidence>
<dbReference type="Proteomes" id="UP000492821">
    <property type="component" value="Unassembled WGS sequence"/>
</dbReference>
<reference evidence="5" key="2">
    <citation type="submission" date="2020-10" db="UniProtKB">
        <authorList>
            <consortium name="WormBaseParasite"/>
        </authorList>
    </citation>
    <scope>IDENTIFICATION</scope>
</reference>
<feature type="transmembrane region" description="Helical" evidence="2">
    <location>
        <begin position="59"/>
        <end position="82"/>
    </location>
</feature>
<dbReference type="InterPro" id="IPR019422">
    <property type="entry name" value="7TM_GPCR_serpentine_rcpt_Srh"/>
</dbReference>
<keyword evidence="2" id="KW-0472">Membrane</keyword>
<evidence type="ECO:0000256" key="1">
    <source>
        <dbReference type="SAM" id="MobiDB-lite"/>
    </source>
</evidence>
<accession>A0A7E4V5I1</accession>
<feature type="compositionally biased region" description="Basic and acidic residues" evidence="1">
    <location>
        <begin position="183"/>
        <end position="194"/>
    </location>
</feature>
<feature type="transmembrane region" description="Helical" evidence="2">
    <location>
        <begin position="103"/>
        <end position="124"/>
    </location>
</feature>
<keyword evidence="2" id="KW-1133">Transmembrane helix</keyword>
<feature type="domain" description="DRBM" evidence="3">
    <location>
        <begin position="259"/>
        <end position="307"/>
    </location>
</feature>
<dbReference type="Pfam" id="PF00035">
    <property type="entry name" value="dsrm"/>
    <property type="match status" value="1"/>
</dbReference>
<feature type="region of interest" description="Disordered" evidence="1">
    <location>
        <begin position="183"/>
        <end position="204"/>
    </location>
</feature>
<name>A0A7E4V5I1_PANRE</name>
<reference evidence="4" key="1">
    <citation type="journal article" date="2013" name="Genetics">
        <title>The draft genome and transcriptome of Panagrellus redivivus are shaped by the harsh demands of a free-living lifestyle.</title>
        <authorList>
            <person name="Srinivasan J."/>
            <person name="Dillman A.R."/>
            <person name="Macchietto M.G."/>
            <person name="Heikkinen L."/>
            <person name="Lakso M."/>
            <person name="Fracchia K.M."/>
            <person name="Antoshechkin I."/>
            <person name="Mortazavi A."/>
            <person name="Wong G."/>
            <person name="Sternberg P.W."/>
        </authorList>
    </citation>
    <scope>NUCLEOTIDE SEQUENCE [LARGE SCALE GENOMIC DNA]</scope>
    <source>
        <strain evidence="4">MT8872</strain>
    </source>
</reference>
<keyword evidence="4" id="KW-1185">Reference proteome</keyword>
<organism evidence="4 5">
    <name type="scientific">Panagrellus redivivus</name>
    <name type="common">Microworm</name>
    <dbReference type="NCBI Taxonomy" id="6233"/>
    <lineage>
        <taxon>Eukaryota</taxon>
        <taxon>Metazoa</taxon>
        <taxon>Ecdysozoa</taxon>
        <taxon>Nematoda</taxon>
        <taxon>Chromadorea</taxon>
        <taxon>Rhabditida</taxon>
        <taxon>Tylenchina</taxon>
        <taxon>Panagrolaimomorpha</taxon>
        <taxon>Panagrolaimoidea</taxon>
        <taxon>Panagrolaimidae</taxon>
        <taxon>Panagrellus</taxon>
    </lineage>
</organism>
<protein>
    <submittedName>
        <fullName evidence="5">G_PROTEIN_RECEP_F1_2 domain-containing protein</fullName>
    </submittedName>
</protein>
<keyword evidence="2" id="KW-0812">Transmembrane</keyword>
<evidence type="ECO:0000259" key="3">
    <source>
        <dbReference type="Pfam" id="PF00035"/>
    </source>
</evidence>
<dbReference type="SUPFAM" id="SSF54768">
    <property type="entry name" value="dsRNA-binding domain-like"/>
    <property type="match status" value="1"/>
</dbReference>
<evidence type="ECO:0000313" key="4">
    <source>
        <dbReference type="Proteomes" id="UP000492821"/>
    </source>
</evidence>
<dbReference type="InterPro" id="IPR014720">
    <property type="entry name" value="dsRBD_dom"/>
</dbReference>
<dbReference type="Pfam" id="PF10318">
    <property type="entry name" value="7TM_GPCR_Srh"/>
    <property type="match status" value="1"/>
</dbReference>
<feature type="compositionally biased region" description="Basic residues" evidence="1">
    <location>
        <begin position="454"/>
        <end position="469"/>
    </location>
</feature>
<dbReference type="WBParaSite" id="Pan_g16356.t2">
    <property type="protein sequence ID" value="Pan_g16356.t2"/>
    <property type="gene ID" value="Pan_g16356"/>
</dbReference>
<dbReference type="AlphaFoldDB" id="A0A7E4V5I1"/>
<proteinExistence type="predicted"/>